<protein>
    <submittedName>
        <fullName evidence="2">DUF2961 domain-containing protein</fullName>
    </submittedName>
</protein>
<keyword evidence="3" id="KW-1185">Reference proteome</keyword>
<evidence type="ECO:0000313" key="3">
    <source>
        <dbReference type="Proteomes" id="UP000593758"/>
    </source>
</evidence>
<dbReference type="EMBL" id="CP063169">
    <property type="protein sequence ID" value="QOR70583.1"/>
    <property type="molecule type" value="Genomic_DNA"/>
</dbReference>
<dbReference type="KEGG" id="halt:IM660_18690"/>
<feature type="coiled-coil region" evidence="1">
    <location>
        <begin position="396"/>
        <end position="423"/>
    </location>
</feature>
<dbReference type="RefSeq" id="WP_193497258.1">
    <property type="nucleotide sequence ID" value="NZ_CP063169.1"/>
</dbReference>
<dbReference type="Pfam" id="PF11175">
    <property type="entry name" value="DUF2961"/>
    <property type="match status" value="1"/>
</dbReference>
<sequence>MAAGPRDGLLADITHVRQARTGRVSSWDQTGRNRDNWIVMPGEERVLADLQGPGCITHIWMTQSCRRQPGPGQIAPEVVGVPMLEIHNALGVSWEVHDPDYYRKIVLRMYWDDATTPSVIAPLGDFFGLLNSLSGSYESLPLSVSAKEPEEYSFGGSAAFNSWFQMPFGSRARITVENQNEVPYLQYFYIDYELYAEPLAEDVAYFHAHYRQQRPCAGWGPGLQTNSAEVATVPHLSAEGNYVALETEGAGHYVGCTLAVRHFQDTWWGEGDDMIFIDDDTWPPSLHGTGMEDYLGHAWGMQRNGYLMNGTIVHEADAPGFQHSYRFHLVDPVRFSRRIAVTFEHGHANHLADDWSSVAYWYQDTIAPGLSIPAVEDRLPLRPQESKVHASLPELTAEQQRARDAAAERMRTYEAERDRVRAARVPEIDAAERGNTENAAELRRRWLEGQR</sequence>
<name>A0A7M1SVD6_9MICO</name>
<accession>A0A7M1SVD6</accession>
<gene>
    <name evidence="2" type="ORF">IM660_18690</name>
</gene>
<dbReference type="AlphaFoldDB" id="A0A7M1SVD6"/>
<organism evidence="2 3">
    <name type="scientific">Ruania alkalisoli</name>
    <dbReference type="NCBI Taxonomy" id="2779775"/>
    <lineage>
        <taxon>Bacteria</taxon>
        <taxon>Bacillati</taxon>
        <taxon>Actinomycetota</taxon>
        <taxon>Actinomycetes</taxon>
        <taxon>Micrococcales</taxon>
        <taxon>Ruaniaceae</taxon>
        <taxon>Ruania</taxon>
    </lineage>
</organism>
<dbReference type="Proteomes" id="UP000593758">
    <property type="component" value="Chromosome"/>
</dbReference>
<reference evidence="2 3" key="1">
    <citation type="submission" date="2020-10" db="EMBL/GenBank/DDBJ databases">
        <title>Haloactinobacterium sp. RN3S43, a bacterium isolated from saline soil.</title>
        <authorList>
            <person name="Sun J.-Q."/>
        </authorList>
    </citation>
    <scope>NUCLEOTIDE SEQUENCE [LARGE SCALE GENOMIC DNA]</scope>
    <source>
        <strain evidence="2 3">RN3S43</strain>
    </source>
</reference>
<dbReference type="Gene3D" id="2.60.120.1390">
    <property type="match status" value="1"/>
</dbReference>
<dbReference type="InterPro" id="IPR021345">
    <property type="entry name" value="DUF2961"/>
</dbReference>
<proteinExistence type="predicted"/>
<evidence type="ECO:0000313" key="2">
    <source>
        <dbReference type="EMBL" id="QOR70583.1"/>
    </source>
</evidence>
<evidence type="ECO:0000256" key="1">
    <source>
        <dbReference type="SAM" id="Coils"/>
    </source>
</evidence>
<keyword evidence="1" id="KW-0175">Coiled coil</keyword>